<name>A0A439DGD0_9PEZI</name>
<proteinExistence type="predicted"/>
<sequence>MSDRYVRPGERPAGNGQSANRVADRQLEASSPVQAEQEVASTGLCGLWKRPQRMHQIDPNHTLAPIDPNTHQVVSNDFVASEHQTRTKLRDIKHALDKKTEECDEIREHLQAVVGELNDLKSSKQNFVVDDAEMTAKWKGLQYSIKNLSRAYLYNLIPLNQLTRDQVKLLESVSPLCQQILSTEGQVHLLFQSLIWTLIALDILQRPTTVWRENLSTAVRTVLEVKWNSMEDRHAWRAQTGQIIQGAEGVYDGQKAYLKRGLRNIISQFIPREQLSNDTRELIFRRSTREIIDKAIELAVIFNQSRCEYSVEMVAHGERFESVLMEYSEECEAPRVDLMVSPALIKCGNSQGEHYDRWLVLAKSHVHSFNQTPQEGKSEDESLIYL</sequence>
<organism evidence="2 3">
    <name type="scientific">Xylaria grammica</name>
    <dbReference type="NCBI Taxonomy" id="363999"/>
    <lineage>
        <taxon>Eukaryota</taxon>
        <taxon>Fungi</taxon>
        <taxon>Dikarya</taxon>
        <taxon>Ascomycota</taxon>
        <taxon>Pezizomycotina</taxon>
        <taxon>Sordariomycetes</taxon>
        <taxon>Xylariomycetidae</taxon>
        <taxon>Xylariales</taxon>
        <taxon>Xylariaceae</taxon>
        <taxon>Xylaria</taxon>
    </lineage>
</organism>
<feature type="compositionally biased region" description="Basic and acidic residues" evidence="1">
    <location>
        <begin position="1"/>
        <end position="10"/>
    </location>
</feature>
<keyword evidence="3" id="KW-1185">Reference proteome</keyword>
<feature type="region of interest" description="Disordered" evidence="1">
    <location>
        <begin position="1"/>
        <end position="35"/>
    </location>
</feature>
<reference evidence="2 3" key="1">
    <citation type="submission" date="2018-12" db="EMBL/GenBank/DDBJ databases">
        <title>Draft genome sequence of Xylaria grammica IHI A82.</title>
        <authorList>
            <person name="Buettner E."/>
            <person name="Kellner H."/>
        </authorList>
    </citation>
    <scope>NUCLEOTIDE SEQUENCE [LARGE SCALE GENOMIC DNA]</scope>
    <source>
        <strain evidence="2 3">IHI A82</strain>
    </source>
</reference>
<evidence type="ECO:0000313" key="3">
    <source>
        <dbReference type="Proteomes" id="UP000286045"/>
    </source>
</evidence>
<dbReference type="Proteomes" id="UP000286045">
    <property type="component" value="Unassembled WGS sequence"/>
</dbReference>
<comment type="caution">
    <text evidence="2">The sequence shown here is derived from an EMBL/GenBank/DDBJ whole genome shotgun (WGS) entry which is preliminary data.</text>
</comment>
<protein>
    <submittedName>
        <fullName evidence="2">Uncharacterized protein</fullName>
    </submittedName>
</protein>
<evidence type="ECO:0000313" key="2">
    <source>
        <dbReference type="EMBL" id="RWA13458.1"/>
    </source>
</evidence>
<gene>
    <name evidence="2" type="ORF">EKO27_g1641</name>
</gene>
<dbReference type="STRING" id="363999.A0A439DGD0"/>
<dbReference type="AlphaFoldDB" id="A0A439DGD0"/>
<accession>A0A439DGD0</accession>
<evidence type="ECO:0000256" key="1">
    <source>
        <dbReference type="SAM" id="MobiDB-lite"/>
    </source>
</evidence>
<dbReference type="EMBL" id="RYZI01000026">
    <property type="protein sequence ID" value="RWA13458.1"/>
    <property type="molecule type" value="Genomic_DNA"/>
</dbReference>